<proteinExistence type="predicted"/>
<dbReference type="Proteomes" id="UP000000305">
    <property type="component" value="Unassembled WGS sequence"/>
</dbReference>
<dbReference type="EMBL" id="GL732528">
    <property type="protein sequence ID" value="EFX87005.1"/>
    <property type="molecule type" value="Genomic_DNA"/>
</dbReference>
<keyword evidence="5 8" id="KW-0472">Membrane</keyword>
<dbReference type="PANTHER" id="PTHR42643">
    <property type="entry name" value="IONOTROPIC RECEPTOR 20A-RELATED"/>
    <property type="match status" value="1"/>
</dbReference>
<name>E9FZ76_DAPPU</name>
<dbReference type="AlphaFoldDB" id="E9FZ76"/>
<evidence type="ECO:0000256" key="1">
    <source>
        <dbReference type="ARBA" id="ARBA00004651"/>
    </source>
</evidence>
<evidence type="ECO:0000256" key="4">
    <source>
        <dbReference type="ARBA" id="ARBA00022989"/>
    </source>
</evidence>
<evidence type="ECO:0000256" key="5">
    <source>
        <dbReference type="ARBA" id="ARBA00023136"/>
    </source>
</evidence>
<organism evidence="9 10">
    <name type="scientific">Daphnia pulex</name>
    <name type="common">Water flea</name>
    <dbReference type="NCBI Taxonomy" id="6669"/>
    <lineage>
        <taxon>Eukaryota</taxon>
        <taxon>Metazoa</taxon>
        <taxon>Ecdysozoa</taxon>
        <taxon>Arthropoda</taxon>
        <taxon>Crustacea</taxon>
        <taxon>Branchiopoda</taxon>
        <taxon>Diplostraca</taxon>
        <taxon>Cladocera</taxon>
        <taxon>Anomopoda</taxon>
        <taxon>Daphniidae</taxon>
        <taxon>Daphnia</taxon>
    </lineage>
</organism>
<keyword evidence="6" id="KW-0675">Receptor</keyword>
<dbReference type="KEGG" id="dpx:DAPPUDRAFT_235851"/>
<dbReference type="PANTHER" id="PTHR42643:SF24">
    <property type="entry name" value="IONOTROPIC RECEPTOR 60A"/>
    <property type="match status" value="1"/>
</dbReference>
<evidence type="ECO:0000256" key="7">
    <source>
        <dbReference type="ARBA" id="ARBA00023180"/>
    </source>
</evidence>
<feature type="transmembrane region" description="Helical" evidence="8">
    <location>
        <begin position="46"/>
        <end position="66"/>
    </location>
</feature>
<accession>E9FZ76</accession>
<evidence type="ECO:0000313" key="9">
    <source>
        <dbReference type="EMBL" id="EFX87005.1"/>
    </source>
</evidence>
<keyword evidence="7" id="KW-0325">Glycoprotein</keyword>
<feature type="transmembrane region" description="Helical" evidence="8">
    <location>
        <begin position="6"/>
        <end position="26"/>
    </location>
</feature>
<comment type="subcellular location">
    <subcellularLocation>
        <location evidence="1">Cell membrane</location>
        <topology evidence="1">Multi-pass membrane protein</topology>
    </subcellularLocation>
</comment>
<dbReference type="PhylomeDB" id="E9FZ76"/>
<dbReference type="GO" id="GO:0005886">
    <property type="term" value="C:plasma membrane"/>
    <property type="evidence" value="ECO:0007669"/>
    <property type="project" value="UniProtKB-SubCell"/>
</dbReference>
<evidence type="ECO:0008006" key="11">
    <source>
        <dbReference type="Google" id="ProtNLM"/>
    </source>
</evidence>
<keyword evidence="4 8" id="KW-1133">Transmembrane helix</keyword>
<protein>
    <recommendedName>
        <fullName evidence="11">Ionotropic glutamate receptor C-terminal domain-containing protein</fullName>
    </recommendedName>
</protein>
<dbReference type="HOGENOM" id="CLU_2148361_0_0_1"/>
<keyword evidence="10" id="KW-1185">Reference proteome</keyword>
<evidence type="ECO:0000256" key="8">
    <source>
        <dbReference type="SAM" id="Phobius"/>
    </source>
</evidence>
<reference evidence="9 10" key="1">
    <citation type="journal article" date="2011" name="Science">
        <title>The ecoresponsive genome of Daphnia pulex.</title>
        <authorList>
            <person name="Colbourne J.K."/>
            <person name="Pfrender M.E."/>
            <person name="Gilbert D."/>
            <person name="Thomas W.K."/>
            <person name="Tucker A."/>
            <person name="Oakley T.H."/>
            <person name="Tokishita S."/>
            <person name="Aerts A."/>
            <person name="Arnold G.J."/>
            <person name="Basu M.K."/>
            <person name="Bauer D.J."/>
            <person name="Caceres C.E."/>
            <person name="Carmel L."/>
            <person name="Casola C."/>
            <person name="Choi J.H."/>
            <person name="Detter J.C."/>
            <person name="Dong Q."/>
            <person name="Dusheyko S."/>
            <person name="Eads B.D."/>
            <person name="Frohlich T."/>
            <person name="Geiler-Samerotte K.A."/>
            <person name="Gerlach D."/>
            <person name="Hatcher P."/>
            <person name="Jogdeo S."/>
            <person name="Krijgsveld J."/>
            <person name="Kriventseva E.V."/>
            <person name="Kultz D."/>
            <person name="Laforsch C."/>
            <person name="Lindquist E."/>
            <person name="Lopez J."/>
            <person name="Manak J.R."/>
            <person name="Muller J."/>
            <person name="Pangilinan J."/>
            <person name="Patwardhan R.P."/>
            <person name="Pitluck S."/>
            <person name="Pritham E.J."/>
            <person name="Rechtsteiner A."/>
            <person name="Rho M."/>
            <person name="Rogozin I.B."/>
            <person name="Sakarya O."/>
            <person name="Salamov A."/>
            <person name="Schaack S."/>
            <person name="Shapiro H."/>
            <person name="Shiga Y."/>
            <person name="Skalitzky C."/>
            <person name="Smith Z."/>
            <person name="Souvorov A."/>
            <person name="Sung W."/>
            <person name="Tang Z."/>
            <person name="Tsuchiya D."/>
            <person name="Tu H."/>
            <person name="Vos H."/>
            <person name="Wang M."/>
            <person name="Wolf Y.I."/>
            <person name="Yamagata H."/>
            <person name="Yamada T."/>
            <person name="Ye Y."/>
            <person name="Shaw J.R."/>
            <person name="Andrews J."/>
            <person name="Crease T.J."/>
            <person name="Tang H."/>
            <person name="Lucas S.M."/>
            <person name="Robertson H.M."/>
            <person name="Bork P."/>
            <person name="Koonin E.V."/>
            <person name="Zdobnov E.M."/>
            <person name="Grigoriev I.V."/>
            <person name="Lynch M."/>
            <person name="Boore J.L."/>
        </authorList>
    </citation>
    <scope>NUCLEOTIDE SEQUENCE [LARGE SCALE GENOMIC DNA]</scope>
</reference>
<sequence>MAGTIWLGVGISIVCVIFVLNVLQQYQEYRLKTGTNQGGQCTSSHLSFRLVAGAWILAAFILVQAYNSTLFTYLVTPLKNPLINSPYDIPERKDVHLLIRKGGSTDNFLSAS</sequence>
<dbReference type="InterPro" id="IPR052192">
    <property type="entry name" value="Insect_Ionotropic_Sensory_Rcpt"/>
</dbReference>
<evidence type="ECO:0000313" key="10">
    <source>
        <dbReference type="Proteomes" id="UP000000305"/>
    </source>
</evidence>
<evidence type="ECO:0000256" key="2">
    <source>
        <dbReference type="ARBA" id="ARBA00022475"/>
    </source>
</evidence>
<dbReference type="OrthoDB" id="6375714at2759"/>
<gene>
    <name evidence="9" type="ORF">DAPPUDRAFT_235851</name>
</gene>
<keyword evidence="3 8" id="KW-0812">Transmembrane</keyword>
<dbReference type="InParanoid" id="E9FZ76"/>
<evidence type="ECO:0000256" key="3">
    <source>
        <dbReference type="ARBA" id="ARBA00022692"/>
    </source>
</evidence>
<evidence type="ECO:0000256" key="6">
    <source>
        <dbReference type="ARBA" id="ARBA00023170"/>
    </source>
</evidence>
<dbReference type="Gene3D" id="1.10.287.70">
    <property type="match status" value="1"/>
</dbReference>
<keyword evidence="2" id="KW-1003">Cell membrane</keyword>